<dbReference type="HAMAP" id="MF_00697">
    <property type="entry name" value="UPF0276"/>
    <property type="match status" value="1"/>
</dbReference>
<dbReference type="NCBIfam" id="NF003818">
    <property type="entry name" value="PRK05409.1"/>
    <property type="match status" value="1"/>
</dbReference>
<gene>
    <name evidence="2" type="ORF">SVA_1239</name>
</gene>
<evidence type="ECO:0000256" key="1">
    <source>
        <dbReference type="HAMAP-Rule" id="MF_00697"/>
    </source>
</evidence>
<dbReference type="RefSeq" id="WP_197703387.1">
    <property type="nucleotide sequence ID" value="NZ_AP014936.1"/>
</dbReference>
<dbReference type="Pfam" id="PF05114">
    <property type="entry name" value="MbnB_TglH_ChrH"/>
    <property type="match status" value="1"/>
</dbReference>
<dbReference type="KEGG" id="sva:SVA_1239"/>
<reference evidence="2 3" key="1">
    <citation type="submission" date="2015-08" db="EMBL/GenBank/DDBJ databases">
        <title>Complete genome sequence of Sulfurifustis variabilis.</title>
        <authorList>
            <person name="Miura A."/>
            <person name="Kojima H."/>
            <person name="Fukui M."/>
        </authorList>
    </citation>
    <scope>NUCLEOTIDE SEQUENCE [LARGE SCALE GENOMIC DNA]</scope>
    <source>
        <strain evidence="3">skN76</strain>
    </source>
</reference>
<evidence type="ECO:0000313" key="3">
    <source>
        <dbReference type="Proteomes" id="UP000218899"/>
    </source>
</evidence>
<accession>A0A1B4V8P8</accession>
<dbReference type="InterPro" id="IPR007801">
    <property type="entry name" value="MbnB/TglH/ChrH"/>
</dbReference>
<evidence type="ECO:0000313" key="2">
    <source>
        <dbReference type="EMBL" id="BAU47814.1"/>
    </source>
</evidence>
<dbReference type="PANTHER" id="PTHR42194:SF1">
    <property type="entry name" value="UPF0276 PROTEIN HI_1600"/>
    <property type="match status" value="1"/>
</dbReference>
<dbReference type="Proteomes" id="UP000218899">
    <property type="component" value="Chromosome"/>
</dbReference>
<dbReference type="SUPFAM" id="SSF51658">
    <property type="entry name" value="Xylose isomerase-like"/>
    <property type="match status" value="1"/>
</dbReference>
<proteinExistence type="inferred from homology"/>
<keyword evidence="3" id="KW-1185">Reference proteome</keyword>
<dbReference type="PANTHER" id="PTHR42194">
    <property type="entry name" value="UPF0276 PROTEIN HI_1600"/>
    <property type="match status" value="1"/>
</dbReference>
<protein>
    <recommendedName>
        <fullName evidence="1">UPF0276 protein SVA_1239</fullName>
    </recommendedName>
</protein>
<dbReference type="Gene3D" id="3.20.20.150">
    <property type="entry name" value="Divalent-metal-dependent TIM barrel enzymes"/>
    <property type="match status" value="1"/>
</dbReference>
<dbReference type="AlphaFoldDB" id="A0A1B4V8P8"/>
<name>A0A1B4V8P8_9GAMM</name>
<comment type="similarity">
    <text evidence="1">Belongs to the UPF0276 family.</text>
</comment>
<dbReference type="EMBL" id="AP014936">
    <property type="protein sequence ID" value="BAU47814.1"/>
    <property type="molecule type" value="Genomic_DNA"/>
</dbReference>
<sequence length="288" mass="31904">MRRETAHAAAPIPSLLGVGLRAPHYRAVLQGLPPLGWFEVHSENYFGAGGPPHHYLERVRSHYALSLHGVGLSLGSTDPLNERHLHALKRLVARYQPAFVSDHLSWSSIGGRYLNDLLPLPYTEESLAHVSARIAAVQEFLGRELLIENPSTYLRFTHSTIPEGEFLAEVARRADCGILLDVNNVYVSAVNHGLDPRVWLDAVPADRVRELHLAGHTRRRYPDGEILIDTHDAPVCPAVWALYGQALARLGARPTLIEWDSNLPPFTTLLEEAARARRCLEACDALAA</sequence>
<organism evidence="2 3">
    <name type="scientific">Sulfurifustis variabilis</name>
    <dbReference type="NCBI Taxonomy" id="1675686"/>
    <lineage>
        <taxon>Bacteria</taxon>
        <taxon>Pseudomonadati</taxon>
        <taxon>Pseudomonadota</taxon>
        <taxon>Gammaproteobacteria</taxon>
        <taxon>Acidiferrobacterales</taxon>
        <taxon>Acidiferrobacteraceae</taxon>
        <taxon>Sulfurifustis</taxon>
    </lineage>
</organism>
<dbReference type="InterPro" id="IPR036237">
    <property type="entry name" value="Xyl_isomerase-like_sf"/>
</dbReference>